<dbReference type="Pfam" id="PF00887">
    <property type="entry name" value="ACBP"/>
    <property type="match status" value="1"/>
</dbReference>
<protein>
    <recommendedName>
        <fullName evidence="1">Acyl-CoA-binding domain-containing protein 6</fullName>
    </recommendedName>
</protein>
<feature type="domain" description="ACB" evidence="6">
    <location>
        <begin position="9"/>
        <end position="94"/>
    </location>
</feature>
<name>A0AAN9TJT9_9HEMI</name>
<dbReference type="SUPFAM" id="SSF47027">
    <property type="entry name" value="Acyl-CoA binding protein"/>
    <property type="match status" value="1"/>
</dbReference>
<dbReference type="PANTHER" id="PTHR24119">
    <property type="entry name" value="ACYL-COA-BINDING DOMAIN-CONTAINING PROTEIN 6"/>
    <property type="match status" value="1"/>
</dbReference>
<dbReference type="InterPro" id="IPR036770">
    <property type="entry name" value="Ankyrin_rpt-contain_sf"/>
</dbReference>
<evidence type="ECO:0000256" key="4">
    <source>
        <dbReference type="ARBA" id="ARBA00023121"/>
    </source>
</evidence>
<sequence>MSSTMSDESDSYFSEACEYVTDHADSLNSEQLVLFYGFYKQATAGPCNTPKPSLFDLRAKKMWTSWSNLGSMPKAEAKLRYVELLNRIAGDWQTSTLKAQGWVCVSSPRQEEQIADSAKDIFDWTREGNLEKIRQACRVSAANLRDADGLTLLHWAADRGHLPVVRYLVAELKADVNCLDKYGQTPLHYAAACGYLDVCKFLVDSRAEVAAADGEGLTPIDLAEEASVKDFLERL</sequence>
<dbReference type="SMART" id="SM00248">
    <property type="entry name" value="ANK"/>
    <property type="match status" value="2"/>
</dbReference>
<evidence type="ECO:0000256" key="3">
    <source>
        <dbReference type="ARBA" id="ARBA00023043"/>
    </source>
</evidence>
<dbReference type="PROSITE" id="PS50297">
    <property type="entry name" value="ANK_REP_REGION"/>
    <property type="match status" value="2"/>
</dbReference>
<proteinExistence type="predicted"/>
<evidence type="ECO:0000259" key="6">
    <source>
        <dbReference type="PROSITE" id="PS51228"/>
    </source>
</evidence>
<dbReference type="InterPro" id="IPR035984">
    <property type="entry name" value="Acyl-CoA-binding_sf"/>
</dbReference>
<dbReference type="Gene3D" id="1.25.40.20">
    <property type="entry name" value="Ankyrin repeat-containing domain"/>
    <property type="match status" value="1"/>
</dbReference>
<dbReference type="SUPFAM" id="SSF48403">
    <property type="entry name" value="Ankyrin repeat"/>
    <property type="match status" value="1"/>
</dbReference>
<feature type="repeat" description="ANK" evidence="5">
    <location>
        <begin position="148"/>
        <end position="181"/>
    </location>
</feature>
<comment type="caution">
    <text evidence="7">The sequence shown here is derived from an EMBL/GenBank/DDBJ whole genome shotgun (WGS) entry which is preliminary data.</text>
</comment>
<dbReference type="EMBL" id="JBBCAQ010000020">
    <property type="protein sequence ID" value="KAK7592909.1"/>
    <property type="molecule type" value="Genomic_DNA"/>
</dbReference>
<evidence type="ECO:0000313" key="8">
    <source>
        <dbReference type="Proteomes" id="UP001367676"/>
    </source>
</evidence>
<reference evidence="7 8" key="1">
    <citation type="submission" date="2024-03" db="EMBL/GenBank/DDBJ databases">
        <title>Adaptation during the transition from Ophiocordyceps entomopathogen to insect associate is accompanied by gene loss and intensified selection.</title>
        <authorList>
            <person name="Ward C.M."/>
            <person name="Onetto C.A."/>
            <person name="Borneman A.R."/>
        </authorList>
    </citation>
    <scope>NUCLEOTIDE SEQUENCE [LARGE SCALE GENOMIC DNA]</scope>
    <source>
        <strain evidence="7">AWRI1</strain>
        <tissue evidence="7">Single Adult Female</tissue>
    </source>
</reference>
<dbReference type="PRINTS" id="PR00689">
    <property type="entry name" value="ACOABINDINGP"/>
</dbReference>
<dbReference type="Pfam" id="PF12796">
    <property type="entry name" value="Ank_2"/>
    <property type="match status" value="1"/>
</dbReference>
<organism evidence="7 8">
    <name type="scientific">Parthenolecanium corni</name>
    <dbReference type="NCBI Taxonomy" id="536013"/>
    <lineage>
        <taxon>Eukaryota</taxon>
        <taxon>Metazoa</taxon>
        <taxon>Ecdysozoa</taxon>
        <taxon>Arthropoda</taxon>
        <taxon>Hexapoda</taxon>
        <taxon>Insecta</taxon>
        <taxon>Pterygota</taxon>
        <taxon>Neoptera</taxon>
        <taxon>Paraneoptera</taxon>
        <taxon>Hemiptera</taxon>
        <taxon>Sternorrhyncha</taxon>
        <taxon>Coccoidea</taxon>
        <taxon>Coccidae</taxon>
        <taxon>Parthenolecanium</taxon>
    </lineage>
</organism>
<gene>
    <name evidence="7" type="ORF">V9T40_007661</name>
</gene>
<dbReference type="PROSITE" id="PS50088">
    <property type="entry name" value="ANK_REPEAT"/>
    <property type="match status" value="2"/>
</dbReference>
<dbReference type="Gene3D" id="1.20.80.10">
    <property type="match status" value="1"/>
</dbReference>
<accession>A0AAN9TJT9</accession>
<keyword evidence="2" id="KW-0677">Repeat</keyword>
<keyword evidence="4" id="KW-0446">Lipid-binding</keyword>
<dbReference type="InterPro" id="IPR014352">
    <property type="entry name" value="FERM/acyl-CoA-bd_prot_sf"/>
</dbReference>
<evidence type="ECO:0000256" key="5">
    <source>
        <dbReference type="PROSITE-ProRule" id="PRU00023"/>
    </source>
</evidence>
<dbReference type="PANTHER" id="PTHR24119:SF0">
    <property type="entry name" value="ACYL-COA-BINDING DOMAIN-CONTAINING PROTEIN 6"/>
    <property type="match status" value="1"/>
</dbReference>
<keyword evidence="3 5" id="KW-0040">ANK repeat</keyword>
<feature type="repeat" description="ANK" evidence="5">
    <location>
        <begin position="182"/>
        <end position="214"/>
    </location>
</feature>
<evidence type="ECO:0000256" key="2">
    <source>
        <dbReference type="ARBA" id="ARBA00022737"/>
    </source>
</evidence>
<evidence type="ECO:0000313" key="7">
    <source>
        <dbReference type="EMBL" id="KAK7592909.1"/>
    </source>
</evidence>
<dbReference type="InterPro" id="IPR000582">
    <property type="entry name" value="Acyl-CoA-binding_protein"/>
</dbReference>
<evidence type="ECO:0000256" key="1">
    <source>
        <dbReference type="ARBA" id="ARBA00018419"/>
    </source>
</evidence>
<dbReference type="Proteomes" id="UP001367676">
    <property type="component" value="Unassembled WGS sequence"/>
</dbReference>
<keyword evidence="8" id="KW-1185">Reference proteome</keyword>
<dbReference type="GO" id="GO:0000062">
    <property type="term" value="F:fatty-acyl-CoA binding"/>
    <property type="evidence" value="ECO:0007669"/>
    <property type="project" value="InterPro"/>
</dbReference>
<dbReference type="AlphaFoldDB" id="A0AAN9TJT9"/>
<dbReference type="InterPro" id="IPR002110">
    <property type="entry name" value="Ankyrin_rpt"/>
</dbReference>
<dbReference type="PROSITE" id="PS51228">
    <property type="entry name" value="ACB_2"/>
    <property type="match status" value="1"/>
</dbReference>